<evidence type="ECO:0000256" key="1">
    <source>
        <dbReference type="SAM" id="Phobius"/>
    </source>
</evidence>
<keyword evidence="1" id="KW-0472">Membrane</keyword>
<feature type="transmembrane region" description="Helical" evidence="1">
    <location>
        <begin position="81"/>
        <end position="100"/>
    </location>
</feature>
<evidence type="ECO:0008006" key="4">
    <source>
        <dbReference type="Google" id="ProtNLM"/>
    </source>
</evidence>
<organism evidence="2 3">
    <name type="scientific">Elysia crispata</name>
    <name type="common">lettuce slug</name>
    <dbReference type="NCBI Taxonomy" id="231223"/>
    <lineage>
        <taxon>Eukaryota</taxon>
        <taxon>Metazoa</taxon>
        <taxon>Spiralia</taxon>
        <taxon>Lophotrochozoa</taxon>
        <taxon>Mollusca</taxon>
        <taxon>Gastropoda</taxon>
        <taxon>Heterobranchia</taxon>
        <taxon>Euthyneura</taxon>
        <taxon>Panpulmonata</taxon>
        <taxon>Sacoglossa</taxon>
        <taxon>Placobranchoidea</taxon>
        <taxon>Plakobranchidae</taxon>
        <taxon>Elysia</taxon>
    </lineage>
</organism>
<evidence type="ECO:0000313" key="3">
    <source>
        <dbReference type="Proteomes" id="UP001283361"/>
    </source>
</evidence>
<proteinExistence type="predicted"/>
<comment type="caution">
    <text evidence="2">The sequence shown here is derived from an EMBL/GenBank/DDBJ whole genome shotgun (WGS) entry which is preliminary data.</text>
</comment>
<evidence type="ECO:0000313" key="2">
    <source>
        <dbReference type="EMBL" id="KAK3728086.1"/>
    </source>
</evidence>
<gene>
    <name evidence="2" type="ORF">RRG08_022137</name>
</gene>
<keyword evidence="1" id="KW-1133">Transmembrane helix</keyword>
<dbReference type="EMBL" id="JAWDGP010007208">
    <property type="protein sequence ID" value="KAK3728086.1"/>
    <property type="molecule type" value="Genomic_DNA"/>
</dbReference>
<dbReference type="AlphaFoldDB" id="A0AAE0Y042"/>
<name>A0AAE0Y042_9GAST</name>
<protein>
    <recommendedName>
        <fullName evidence="4">EF-hand domain-containing protein</fullName>
    </recommendedName>
</protein>
<reference evidence="2" key="1">
    <citation type="journal article" date="2023" name="G3 (Bethesda)">
        <title>A reference genome for the long-term kleptoplast-retaining sea slug Elysia crispata morphotype clarki.</title>
        <authorList>
            <person name="Eastman K.E."/>
            <person name="Pendleton A.L."/>
            <person name="Shaikh M.A."/>
            <person name="Suttiyut T."/>
            <person name="Ogas R."/>
            <person name="Tomko P."/>
            <person name="Gavelis G."/>
            <person name="Widhalm J.R."/>
            <person name="Wisecaver J.H."/>
        </authorList>
    </citation>
    <scope>NUCLEOTIDE SEQUENCE</scope>
    <source>
        <strain evidence="2">ECLA1</strain>
    </source>
</reference>
<dbReference type="Proteomes" id="UP001283361">
    <property type="component" value="Unassembled WGS sequence"/>
</dbReference>
<sequence>MTHDRNKITAIECRQCCLFSKDEFAPFSGSLWTCLTRGSEKTRGSLYKIFSNLSIRLNCQPFPRTSSIMAANTLTKFHTSLFLWTFMLLLAVWTVSAWGIQERSSMPVATVKRSAIDLALTQVYRICDEEHNGFLTQQELQCARRVLRILLTNSL</sequence>
<keyword evidence="1" id="KW-0812">Transmembrane</keyword>
<accession>A0AAE0Y042</accession>
<keyword evidence="3" id="KW-1185">Reference proteome</keyword>